<dbReference type="CDD" id="cd01734">
    <property type="entry name" value="YlxS_C"/>
    <property type="match status" value="1"/>
</dbReference>
<evidence type="ECO:0008006" key="6">
    <source>
        <dbReference type="Google" id="ProtNLM"/>
    </source>
</evidence>
<dbReference type="PANTHER" id="PTHR33867">
    <property type="entry name" value="RIBOSOME MATURATION FACTOR RIMP"/>
    <property type="match status" value="1"/>
</dbReference>
<dbReference type="InterPro" id="IPR036847">
    <property type="entry name" value="RimP_C_sf"/>
</dbReference>
<dbReference type="AlphaFoldDB" id="A0A381U2I2"/>
<feature type="domain" description="Ribosome maturation factor RimP C-terminal" evidence="4">
    <location>
        <begin position="122"/>
        <end position="187"/>
    </location>
</feature>
<dbReference type="SUPFAM" id="SSF74942">
    <property type="entry name" value="YhbC-like, C-terminal domain"/>
    <property type="match status" value="1"/>
</dbReference>
<dbReference type="Pfam" id="PF02576">
    <property type="entry name" value="RimP_N"/>
    <property type="match status" value="1"/>
</dbReference>
<feature type="domain" description="Ribosome maturation factor RimP N-terminal" evidence="3">
    <location>
        <begin position="47"/>
        <end position="119"/>
    </location>
</feature>
<keyword evidence="1" id="KW-0963">Cytoplasm</keyword>
<dbReference type="InterPro" id="IPR028989">
    <property type="entry name" value="RimP_N"/>
</dbReference>
<name>A0A381U2I2_9ZZZZ</name>
<protein>
    <recommendedName>
        <fullName evidence="6">Ribosome maturation factor RimP N-terminal domain-containing protein</fullName>
    </recommendedName>
</protein>
<dbReference type="InterPro" id="IPR028998">
    <property type="entry name" value="RimP_C"/>
</dbReference>
<dbReference type="GO" id="GO:0000028">
    <property type="term" value="P:ribosomal small subunit assembly"/>
    <property type="evidence" value="ECO:0007669"/>
    <property type="project" value="TreeGrafter"/>
</dbReference>
<sequence length="187" mass="21419">GIRRSINSQLMMQRKSSSLVRVEAKATTCDCYRNMRKTPIYQSVTDLIEPTLKGSDIELVDVEYKKTGKTWSLRVFIDKNQGVTVYDCQRLSREIEDLIEIHELIADHYVLEVSSPGLDRPLKKESDFLRNKGKQILVKTYSPINNSKTNTGTVKNFANDTLFLENKKDTLEISLTDIAQAKLIIEF</sequence>
<dbReference type="GO" id="GO:0005829">
    <property type="term" value="C:cytosol"/>
    <property type="evidence" value="ECO:0007669"/>
    <property type="project" value="TreeGrafter"/>
</dbReference>
<dbReference type="GO" id="GO:0006412">
    <property type="term" value="P:translation"/>
    <property type="evidence" value="ECO:0007669"/>
    <property type="project" value="TreeGrafter"/>
</dbReference>
<organism evidence="5">
    <name type="scientific">marine metagenome</name>
    <dbReference type="NCBI Taxonomy" id="408172"/>
    <lineage>
        <taxon>unclassified sequences</taxon>
        <taxon>metagenomes</taxon>
        <taxon>ecological metagenomes</taxon>
    </lineage>
</organism>
<dbReference type="PANTHER" id="PTHR33867:SF1">
    <property type="entry name" value="RIBOSOME MATURATION FACTOR RIMP"/>
    <property type="match status" value="1"/>
</dbReference>
<keyword evidence="2" id="KW-0690">Ribosome biogenesis</keyword>
<proteinExistence type="inferred from homology"/>
<gene>
    <name evidence="5" type="ORF">METZ01_LOCUS73527</name>
</gene>
<dbReference type="Pfam" id="PF17384">
    <property type="entry name" value="DUF150_C"/>
    <property type="match status" value="1"/>
</dbReference>
<accession>A0A381U2I2</accession>
<dbReference type="HAMAP" id="MF_01077">
    <property type="entry name" value="RimP"/>
    <property type="match status" value="1"/>
</dbReference>
<feature type="non-terminal residue" evidence="5">
    <location>
        <position position="1"/>
    </location>
</feature>
<dbReference type="EMBL" id="UINC01005337">
    <property type="protein sequence ID" value="SVA20673.1"/>
    <property type="molecule type" value="Genomic_DNA"/>
</dbReference>
<evidence type="ECO:0000256" key="2">
    <source>
        <dbReference type="ARBA" id="ARBA00022517"/>
    </source>
</evidence>
<dbReference type="FunFam" id="3.30.300.70:FF:000001">
    <property type="entry name" value="Ribosome maturation factor RimP"/>
    <property type="match status" value="1"/>
</dbReference>
<dbReference type="Gene3D" id="3.30.300.70">
    <property type="entry name" value="RimP-like superfamily, N-terminal"/>
    <property type="match status" value="1"/>
</dbReference>
<dbReference type="InterPro" id="IPR035956">
    <property type="entry name" value="RimP_N_sf"/>
</dbReference>
<evidence type="ECO:0000313" key="5">
    <source>
        <dbReference type="EMBL" id="SVA20673.1"/>
    </source>
</evidence>
<evidence type="ECO:0000259" key="3">
    <source>
        <dbReference type="Pfam" id="PF02576"/>
    </source>
</evidence>
<dbReference type="Gene3D" id="2.30.30.180">
    <property type="entry name" value="Ribosome maturation factor RimP, C-terminal domain"/>
    <property type="match status" value="1"/>
</dbReference>
<reference evidence="5" key="1">
    <citation type="submission" date="2018-05" db="EMBL/GenBank/DDBJ databases">
        <authorList>
            <person name="Lanie J.A."/>
            <person name="Ng W.-L."/>
            <person name="Kazmierczak K.M."/>
            <person name="Andrzejewski T.M."/>
            <person name="Davidsen T.M."/>
            <person name="Wayne K.J."/>
            <person name="Tettelin H."/>
            <person name="Glass J.I."/>
            <person name="Rusch D."/>
            <person name="Podicherti R."/>
            <person name="Tsui H.-C.T."/>
            <person name="Winkler M.E."/>
        </authorList>
    </citation>
    <scope>NUCLEOTIDE SEQUENCE</scope>
</reference>
<dbReference type="SUPFAM" id="SSF75420">
    <property type="entry name" value="YhbC-like, N-terminal domain"/>
    <property type="match status" value="1"/>
</dbReference>
<evidence type="ECO:0000259" key="4">
    <source>
        <dbReference type="Pfam" id="PF17384"/>
    </source>
</evidence>
<dbReference type="InterPro" id="IPR003728">
    <property type="entry name" value="Ribosome_maturation_RimP"/>
</dbReference>
<evidence type="ECO:0000256" key="1">
    <source>
        <dbReference type="ARBA" id="ARBA00022490"/>
    </source>
</evidence>